<dbReference type="EMBL" id="GBXM01010293">
    <property type="protein sequence ID" value="JAH98284.1"/>
    <property type="molecule type" value="Transcribed_RNA"/>
</dbReference>
<name>A0A0E9X6R7_ANGAN</name>
<evidence type="ECO:0000313" key="1">
    <source>
        <dbReference type="EMBL" id="JAH98284.1"/>
    </source>
</evidence>
<protein>
    <submittedName>
        <fullName evidence="1">Uncharacterized protein</fullName>
    </submittedName>
</protein>
<sequence length="92" mass="10580">MYFSHSEFHILQHQFQKSSLCSKCCGFMRKDTGSPSPKALTLGQLHLFNTLCLGLAELIQDLLFGAQNAQQRRFFRAVRILWFLALKASIKF</sequence>
<accession>A0A0E9X6R7</accession>
<reference evidence="1" key="2">
    <citation type="journal article" date="2015" name="Fish Shellfish Immunol.">
        <title>Early steps in the European eel (Anguilla anguilla)-Vibrio vulnificus interaction in the gills: Role of the RtxA13 toxin.</title>
        <authorList>
            <person name="Callol A."/>
            <person name="Pajuelo D."/>
            <person name="Ebbesson L."/>
            <person name="Teles M."/>
            <person name="MacKenzie S."/>
            <person name="Amaro C."/>
        </authorList>
    </citation>
    <scope>NUCLEOTIDE SEQUENCE</scope>
</reference>
<organism evidence="1">
    <name type="scientific">Anguilla anguilla</name>
    <name type="common">European freshwater eel</name>
    <name type="synonym">Muraena anguilla</name>
    <dbReference type="NCBI Taxonomy" id="7936"/>
    <lineage>
        <taxon>Eukaryota</taxon>
        <taxon>Metazoa</taxon>
        <taxon>Chordata</taxon>
        <taxon>Craniata</taxon>
        <taxon>Vertebrata</taxon>
        <taxon>Euteleostomi</taxon>
        <taxon>Actinopterygii</taxon>
        <taxon>Neopterygii</taxon>
        <taxon>Teleostei</taxon>
        <taxon>Anguilliformes</taxon>
        <taxon>Anguillidae</taxon>
        <taxon>Anguilla</taxon>
    </lineage>
</organism>
<reference evidence="1" key="1">
    <citation type="submission" date="2014-11" db="EMBL/GenBank/DDBJ databases">
        <authorList>
            <person name="Amaro Gonzalez C."/>
        </authorList>
    </citation>
    <scope>NUCLEOTIDE SEQUENCE</scope>
</reference>
<proteinExistence type="predicted"/>
<dbReference type="AlphaFoldDB" id="A0A0E9X6R7"/>